<dbReference type="InterPro" id="IPR023631">
    <property type="entry name" value="Amidase_dom"/>
</dbReference>
<keyword evidence="2" id="KW-0378">Hydrolase</keyword>
<dbReference type="Proteomes" id="UP001257914">
    <property type="component" value="Unassembled WGS sequence"/>
</dbReference>
<sequence length="544" mass="57508">MKKHLILALTTGLSLSACSPSDLSVQTEQTSPSVVDYQAKGIISKSLPEIVEALNNGEISSEALVTLYLDRIEAIDKQGPRLQAVLNVNPDALILAKELDVMRANGVIKGPLHGVPILLKDNIETLDNMPTTAGALALKDNITHRDSPLVAGLRAQGAIILGKTNLSQWANFRSEGSMSGWSALGGQVRNPHMLDRNPCGSSSGSGAATAASLAAASVGTETNGSIICPSNANGIVGFKPTVGIVPQQHIIPISESQDTAGPMTKSVKGAAMLMNAMATTTPDIDYTSGLNANALKGVRVGVLNFAKGSSSQIIQRFDTALVDLAAAGAILVNIDLRPKAPEGLGKMSYDLLKYEFKDGINTYLASTSSQQVPVRTLQELIDFNQANSDIELALFDQSIFVSSQSMDALESKAYKTAVATVQKATREDGVDKLLTEHNVDVLIAPSGPVVPRVDAINGDVWPNSWPGFGSYAAQAGYPHVTVPMGDINALSVGLSFIGTKFTDAELLGFAYAYEQQTQRRIEPRYLANAEDIPAIADAMKAKSH</sequence>
<dbReference type="SUPFAM" id="SSF75304">
    <property type="entry name" value="Amidase signature (AS) enzymes"/>
    <property type="match status" value="1"/>
</dbReference>
<evidence type="ECO:0000313" key="3">
    <source>
        <dbReference type="Proteomes" id="UP001257914"/>
    </source>
</evidence>
<dbReference type="PROSITE" id="PS51257">
    <property type="entry name" value="PROKAR_LIPOPROTEIN"/>
    <property type="match status" value="1"/>
</dbReference>
<gene>
    <name evidence="2" type="ORF">RT723_14735</name>
</gene>
<reference evidence="2 3" key="1">
    <citation type="submission" date="2023-10" db="EMBL/GenBank/DDBJ databases">
        <title>Psychrosphaera aquimaarina strain SW33 isolated from seawater.</title>
        <authorList>
            <person name="Bayburt H."/>
            <person name="Kim J.M."/>
            <person name="Choi B.J."/>
            <person name="Jeon C.O."/>
        </authorList>
    </citation>
    <scope>NUCLEOTIDE SEQUENCE [LARGE SCALE GENOMIC DNA]</scope>
    <source>
        <strain evidence="2 3">KCTC 52743</strain>
    </source>
</reference>
<dbReference type="PANTHER" id="PTHR42678">
    <property type="entry name" value="AMIDASE"/>
    <property type="match status" value="1"/>
</dbReference>
<dbReference type="RefSeq" id="WP_315947840.1">
    <property type="nucleotide sequence ID" value="NZ_JAWCUA010000010.1"/>
</dbReference>
<protein>
    <submittedName>
        <fullName evidence="2">Amidase</fullName>
        <ecNumber evidence="2">3.5.1.4</ecNumber>
    </submittedName>
</protein>
<keyword evidence="3" id="KW-1185">Reference proteome</keyword>
<name>A0ABU3R418_9GAMM</name>
<dbReference type="EMBL" id="JAWCUA010000010">
    <property type="protein sequence ID" value="MDU0114222.1"/>
    <property type="molecule type" value="Genomic_DNA"/>
</dbReference>
<dbReference type="EC" id="3.5.1.4" evidence="2"/>
<dbReference type="PANTHER" id="PTHR42678:SF34">
    <property type="entry name" value="OS04G0183300 PROTEIN"/>
    <property type="match status" value="1"/>
</dbReference>
<accession>A0ABU3R418</accession>
<dbReference type="InterPro" id="IPR036928">
    <property type="entry name" value="AS_sf"/>
</dbReference>
<dbReference type="Gene3D" id="3.90.1300.10">
    <property type="entry name" value="Amidase signature (AS) domain"/>
    <property type="match status" value="1"/>
</dbReference>
<dbReference type="NCBIfam" id="NF006006">
    <property type="entry name" value="PRK08137.1"/>
    <property type="match status" value="1"/>
</dbReference>
<feature type="domain" description="Amidase" evidence="1">
    <location>
        <begin position="64"/>
        <end position="507"/>
    </location>
</feature>
<evidence type="ECO:0000259" key="1">
    <source>
        <dbReference type="Pfam" id="PF01425"/>
    </source>
</evidence>
<organism evidence="2 3">
    <name type="scientific">Psychrosphaera aquimarina</name>
    <dbReference type="NCBI Taxonomy" id="2044854"/>
    <lineage>
        <taxon>Bacteria</taxon>
        <taxon>Pseudomonadati</taxon>
        <taxon>Pseudomonadota</taxon>
        <taxon>Gammaproteobacteria</taxon>
        <taxon>Alteromonadales</taxon>
        <taxon>Pseudoalteromonadaceae</taxon>
        <taxon>Psychrosphaera</taxon>
    </lineage>
</organism>
<dbReference type="GO" id="GO:0004040">
    <property type="term" value="F:amidase activity"/>
    <property type="evidence" value="ECO:0007669"/>
    <property type="project" value="UniProtKB-EC"/>
</dbReference>
<comment type="caution">
    <text evidence="2">The sequence shown here is derived from an EMBL/GenBank/DDBJ whole genome shotgun (WGS) entry which is preliminary data.</text>
</comment>
<dbReference type="Pfam" id="PF01425">
    <property type="entry name" value="Amidase"/>
    <property type="match status" value="1"/>
</dbReference>
<evidence type="ECO:0000313" key="2">
    <source>
        <dbReference type="EMBL" id="MDU0114222.1"/>
    </source>
</evidence>
<proteinExistence type="predicted"/>